<evidence type="ECO:0000256" key="1">
    <source>
        <dbReference type="SAM" id="Phobius"/>
    </source>
</evidence>
<dbReference type="EMBL" id="BDDD01001929">
    <property type="protein sequence ID" value="GAV79186.1"/>
    <property type="molecule type" value="Genomic_DNA"/>
</dbReference>
<dbReference type="AlphaFoldDB" id="A0A1Q3CFZ3"/>
<keyword evidence="3" id="KW-1185">Reference proteome</keyword>
<evidence type="ECO:0000313" key="2">
    <source>
        <dbReference type="EMBL" id="GAV79186.1"/>
    </source>
</evidence>
<proteinExistence type="predicted"/>
<comment type="caution">
    <text evidence="2">The sequence shown here is derived from an EMBL/GenBank/DDBJ whole genome shotgun (WGS) entry which is preliminary data.</text>
</comment>
<feature type="transmembrane region" description="Helical" evidence="1">
    <location>
        <begin position="58"/>
        <end position="79"/>
    </location>
</feature>
<feature type="transmembrane region" description="Helical" evidence="1">
    <location>
        <begin position="22"/>
        <end position="43"/>
    </location>
</feature>
<keyword evidence="1" id="KW-0472">Membrane</keyword>
<keyword evidence="1" id="KW-1133">Transmembrane helix</keyword>
<accession>A0A1Q3CFZ3</accession>
<evidence type="ECO:0000313" key="3">
    <source>
        <dbReference type="Proteomes" id="UP000187406"/>
    </source>
</evidence>
<gene>
    <name evidence="2" type="ORF">CFOL_v3_22651</name>
</gene>
<dbReference type="Proteomes" id="UP000187406">
    <property type="component" value="Unassembled WGS sequence"/>
</dbReference>
<evidence type="ECO:0008006" key="4">
    <source>
        <dbReference type="Google" id="ProtNLM"/>
    </source>
</evidence>
<organism evidence="2 3">
    <name type="scientific">Cephalotus follicularis</name>
    <name type="common">Albany pitcher plant</name>
    <dbReference type="NCBI Taxonomy" id="3775"/>
    <lineage>
        <taxon>Eukaryota</taxon>
        <taxon>Viridiplantae</taxon>
        <taxon>Streptophyta</taxon>
        <taxon>Embryophyta</taxon>
        <taxon>Tracheophyta</taxon>
        <taxon>Spermatophyta</taxon>
        <taxon>Magnoliopsida</taxon>
        <taxon>eudicotyledons</taxon>
        <taxon>Gunneridae</taxon>
        <taxon>Pentapetalae</taxon>
        <taxon>rosids</taxon>
        <taxon>fabids</taxon>
        <taxon>Oxalidales</taxon>
        <taxon>Cephalotaceae</taxon>
        <taxon>Cephalotus</taxon>
    </lineage>
</organism>
<dbReference type="InParanoid" id="A0A1Q3CFZ3"/>
<dbReference type="PANTHER" id="PTHR34947:SF3">
    <property type="entry name" value="TRANSMEMBRANE PROTEIN"/>
    <property type="match status" value="1"/>
</dbReference>
<keyword evidence="1" id="KW-0812">Transmembrane</keyword>
<protein>
    <recommendedName>
        <fullName evidence="4">Transmembrane protein</fullName>
    </recommendedName>
</protein>
<reference evidence="3" key="1">
    <citation type="submission" date="2016-04" db="EMBL/GenBank/DDBJ databases">
        <title>Cephalotus genome sequencing.</title>
        <authorList>
            <person name="Fukushima K."/>
            <person name="Hasebe M."/>
            <person name="Fang X."/>
        </authorList>
    </citation>
    <scope>NUCLEOTIDE SEQUENCE [LARGE SCALE GENOMIC DNA]</scope>
    <source>
        <strain evidence="3">cv. St1</strain>
    </source>
</reference>
<sequence length="169" mass="19404">MEPINNPQQTLNQFSLKIATKLLLSISIFSIILSNPSFLPYIFQSPMQLFSYNIDKNYMFLLCNGILVLIIKNSGLVTNSQWQTHVSSRCDLKHGNIHRQVVESSQKTDSVAEENVFMEVDEAQDEVEEQVNEFLDEEGTDQLLSIEELNKKCEDFIRKMKTGIQIEAQ</sequence>
<name>A0A1Q3CFZ3_CEPFO</name>
<dbReference type="PANTHER" id="PTHR34947">
    <property type="entry name" value="TRANSMEMBRANE PROTEIN"/>
    <property type="match status" value="1"/>
</dbReference>
<dbReference type="OrthoDB" id="1727102at2759"/>